<keyword evidence="4 5" id="KW-0546">Nucleotide metabolism</keyword>
<comment type="function">
    <text evidence="5">Nucleoside triphosphate pyrophosphatase. May have a dual role in cell division arrest and in preventing the incorporation of modified nucleotides into cellular nucleic acids.</text>
</comment>
<dbReference type="InterPro" id="IPR003697">
    <property type="entry name" value="Maf-like"/>
</dbReference>
<dbReference type="PANTHER" id="PTHR43213:SF10">
    <property type="entry name" value="7-METHYL-GTP PYROPHOSPHATASE"/>
    <property type="match status" value="1"/>
</dbReference>
<dbReference type="RefSeq" id="WP_325774682.1">
    <property type="nucleotide sequence ID" value="NZ_VTDN01000002.1"/>
</dbReference>
<comment type="similarity">
    <text evidence="5">Belongs to the Maf family.</text>
</comment>
<evidence type="ECO:0000256" key="4">
    <source>
        <dbReference type="ARBA" id="ARBA00023080"/>
    </source>
</evidence>
<organism evidence="6 7">
    <name type="scientific">Acinetobacter pollinis</name>
    <dbReference type="NCBI Taxonomy" id="2605270"/>
    <lineage>
        <taxon>Bacteria</taxon>
        <taxon>Pseudomonadati</taxon>
        <taxon>Pseudomonadota</taxon>
        <taxon>Gammaproteobacteria</taxon>
        <taxon>Moraxellales</taxon>
        <taxon>Moraxellaceae</taxon>
        <taxon>Acinetobacter</taxon>
    </lineage>
</organism>
<name>A0ABU6DQJ2_9GAMM</name>
<reference evidence="6 7" key="1">
    <citation type="submission" date="2019-08" db="EMBL/GenBank/DDBJ databases">
        <title>Five species of Acinetobacter isolated from floral nectar and animal pollinators.</title>
        <authorList>
            <person name="Hendry T.A."/>
        </authorList>
    </citation>
    <scope>NUCLEOTIDE SEQUENCE [LARGE SCALE GENOMIC DNA]</scope>
    <source>
        <strain evidence="6 7">MD18.27</strain>
    </source>
</reference>
<dbReference type="NCBIfam" id="TIGR00172">
    <property type="entry name" value="maf"/>
    <property type="match status" value="1"/>
</dbReference>
<evidence type="ECO:0000256" key="2">
    <source>
        <dbReference type="ARBA" id="ARBA00022490"/>
    </source>
</evidence>
<evidence type="ECO:0000256" key="1">
    <source>
        <dbReference type="ARBA" id="ARBA00004496"/>
    </source>
</evidence>
<comment type="catalytic activity">
    <reaction evidence="5">
        <text>a ribonucleoside 5'-triphosphate + H2O = a ribonucleoside 5'-phosphate + diphosphate + H(+)</text>
        <dbReference type="Rhea" id="RHEA:23996"/>
        <dbReference type="ChEBI" id="CHEBI:15377"/>
        <dbReference type="ChEBI" id="CHEBI:15378"/>
        <dbReference type="ChEBI" id="CHEBI:33019"/>
        <dbReference type="ChEBI" id="CHEBI:58043"/>
        <dbReference type="ChEBI" id="CHEBI:61557"/>
        <dbReference type="EC" id="3.6.1.9"/>
    </reaction>
</comment>
<keyword evidence="2 5" id="KW-0963">Cytoplasm</keyword>
<proteinExistence type="inferred from homology"/>
<dbReference type="Proteomes" id="UP001339883">
    <property type="component" value="Unassembled WGS sequence"/>
</dbReference>
<evidence type="ECO:0000256" key="3">
    <source>
        <dbReference type="ARBA" id="ARBA00022801"/>
    </source>
</evidence>
<dbReference type="PIRSF" id="PIRSF006305">
    <property type="entry name" value="Maf"/>
    <property type="match status" value="1"/>
</dbReference>
<dbReference type="EC" id="3.6.1.9" evidence="5"/>
<dbReference type="EMBL" id="VTDN01000002">
    <property type="protein sequence ID" value="MEB5476109.1"/>
    <property type="molecule type" value="Genomic_DNA"/>
</dbReference>
<protein>
    <recommendedName>
        <fullName evidence="5">Nucleoside triphosphate pyrophosphatase</fullName>
        <ecNumber evidence="5">3.6.1.9</ecNumber>
    </recommendedName>
    <alternativeName>
        <fullName evidence="5">Nucleotide pyrophosphatase</fullName>
        <shortName evidence="5">Nucleotide PPase</shortName>
    </alternativeName>
</protein>
<comment type="caution">
    <text evidence="6">The sequence shown here is derived from an EMBL/GenBank/DDBJ whole genome shotgun (WGS) entry which is preliminary data.</text>
</comment>
<comment type="subcellular location">
    <subcellularLocation>
        <location evidence="1 5">Cytoplasm</location>
    </subcellularLocation>
</comment>
<comment type="cofactor">
    <cofactor evidence="5">
        <name>a divalent metal cation</name>
        <dbReference type="ChEBI" id="CHEBI:60240"/>
    </cofactor>
</comment>
<dbReference type="Gene3D" id="3.90.950.10">
    <property type="match status" value="1"/>
</dbReference>
<keyword evidence="3 5" id="KW-0378">Hydrolase</keyword>
<gene>
    <name evidence="6" type="primary">maf</name>
    <name evidence="6" type="ORF">I2F25_03435</name>
</gene>
<evidence type="ECO:0000313" key="6">
    <source>
        <dbReference type="EMBL" id="MEB5476109.1"/>
    </source>
</evidence>
<dbReference type="InterPro" id="IPR029001">
    <property type="entry name" value="ITPase-like_fam"/>
</dbReference>
<dbReference type="PANTHER" id="PTHR43213">
    <property type="entry name" value="BIFUNCTIONAL DTTP/UTP PYROPHOSPHATASE/METHYLTRANSFERASE PROTEIN-RELATED"/>
    <property type="match status" value="1"/>
</dbReference>
<evidence type="ECO:0000313" key="7">
    <source>
        <dbReference type="Proteomes" id="UP001339883"/>
    </source>
</evidence>
<comment type="catalytic activity">
    <reaction evidence="5">
        <text>a 2'-deoxyribonucleoside 5'-triphosphate + H2O = a 2'-deoxyribonucleoside 5'-phosphate + diphosphate + H(+)</text>
        <dbReference type="Rhea" id="RHEA:44644"/>
        <dbReference type="ChEBI" id="CHEBI:15377"/>
        <dbReference type="ChEBI" id="CHEBI:15378"/>
        <dbReference type="ChEBI" id="CHEBI:33019"/>
        <dbReference type="ChEBI" id="CHEBI:61560"/>
        <dbReference type="ChEBI" id="CHEBI:65317"/>
        <dbReference type="EC" id="3.6.1.9"/>
    </reaction>
</comment>
<accession>A0ABU6DQJ2</accession>
<comment type="caution">
    <text evidence="5">Lacks conserved residue(s) required for the propagation of feature annotation.</text>
</comment>
<dbReference type="SUPFAM" id="SSF52972">
    <property type="entry name" value="ITPase-like"/>
    <property type="match status" value="1"/>
</dbReference>
<dbReference type="CDD" id="cd00555">
    <property type="entry name" value="Maf"/>
    <property type="match status" value="1"/>
</dbReference>
<dbReference type="HAMAP" id="MF_00528">
    <property type="entry name" value="Maf"/>
    <property type="match status" value="1"/>
</dbReference>
<feature type="active site" description="Proton acceptor" evidence="5">
    <location>
        <position position="70"/>
    </location>
</feature>
<dbReference type="Pfam" id="PF02545">
    <property type="entry name" value="Maf"/>
    <property type="match status" value="1"/>
</dbReference>
<evidence type="ECO:0000256" key="5">
    <source>
        <dbReference type="HAMAP-Rule" id="MF_00528"/>
    </source>
</evidence>
<keyword evidence="7" id="KW-1185">Reference proteome</keyword>
<sequence length="196" mass="22244">MNRLIILASSSQTRKILMDRLHIPYESIAPDIDETPHGEIHADTLAMRLASEKALVIAKQYPEAIIIGSDQVAWYTNEPHTFIGKPRDKEDAIKQLEQHSEKTLCFSTGLSVQCLATKQNCTVVAHYEVKFRELSRVEIERYIEKDQPFHCAGSFKCESLGISLFESMTGRDQTALMGLPLIQLTQILREFNLQIP</sequence>